<dbReference type="RefSeq" id="YP_009211576.1">
    <property type="nucleotide sequence ID" value="NC_028940.1"/>
</dbReference>
<dbReference type="Proteomes" id="UP000030739">
    <property type="component" value="Segment"/>
</dbReference>
<dbReference type="KEGG" id="vg:26638048"/>
<sequence length="120" mass="14524">MKIVYFSSCGITYFVDASDRDEISSEDYQALSLHCECMWTKNSYGHWFFLKHRYSTNYKDTQYFHLDDLLLQIPINPVYRNREMLKRVKHISSSTVADIISKWQTERERDSYNSIPWYEQ</sequence>
<evidence type="ECO:0000313" key="1">
    <source>
        <dbReference type="EMBL" id="AHY25117.1"/>
    </source>
</evidence>
<proteinExistence type="predicted"/>
<protein>
    <submittedName>
        <fullName evidence="1">Uncharacterized protein</fullName>
    </submittedName>
</protein>
<dbReference type="GeneID" id="26638048"/>
<keyword evidence="2" id="KW-1185">Reference proteome</keyword>
<gene>
    <name evidence="1" type="ORF">PM2_155</name>
</gene>
<reference evidence="1 2" key="1">
    <citation type="journal article" date="2015" name="Plant Pathol. J.">
        <title>Isolation and Genomic Characterization of the T4-Like Bacteriophage PM2 Infecting Pectobacterium carotovorum subsp. carotovorum.</title>
        <authorList>
            <person name="Lim J.A."/>
            <person name="Lee D.H."/>
            <person name="Heu S."/>
        </authorList>
    </citation>
    <scope>NUCLEOTIDE SEQUENCE [LARGE SCALE GENOMIC DNA]</scope>
</reference>
<accession>A0A0A0Q3I5</accession>
<dbReference type="EMBL" id="KF835987">
    <property type="protein sequence ID" value="AHY25117.1"/>
    <property type="molecule type" value="Genomic_DNA"/>
</dbReference>
<name>A0A0A0Q3I5_9CAUD</name>
<organism evidence="1 2">
    <name type="scientific">Pectobacterium bacteriophage PM2</name>
    <dbReference type="NCBI Taxonomy" id="1429794"/>
    <lineage>
        <taxon>Viruses</taxon>
        <taxon>Duplodnaviria</taxon>
        <taxon>Heunggongvirae</taxon>
        <taxon>Uroviricota</taxon>
        <taxon>Caudoviricetes</taxon>
        <taxon>Pantevenvirales</taxon>
        <taxon>Straboviridae</taxon>
        <taxon>Tevenvirinae</taxon>
        <taxon>Mosugukvirus</taxon>
        <taxon>Mosugukvirus pm2</taxon>
    </lineage>
</organism>
<dbReference type="OrthoDB" id="16546at10239"/>
<evidence type="ECO:0000313" key="2">
    <source>
        <dbReference type="Proteomes" id="UP000030739"/>
    </source>
</evidence>